<reference evidence="2 3" key="1">
    <citation type="submission" date="2017-09" db="EMBL/GenBank/DDBJ databases">
        <authorList>
            <person name="Lee N."/>
            <person name="Cho B.-K."/>
        </authorList>
    </citation>
    <scope>NUCLEOTIDE SEQUENCE [LARGE SCALE GENOMIC DNA]</scope>
    <source>
        <strain evidence="2 3">ATCC 12853</strain>
    </source>
</reference>
<dbReference type="AlphaFoldDB" id="A0A5J6GC85"/>
<dbReference type="EMBL" id="CP023699">
    <property type="protein sequence ID" value="QEU93119.1"/>
    <property type="molecule type" value="Genomic_DNA"/>
</dbReference>
<evidence type="ECO:0000313" key="3">
    <source>
        <dbReference type="Proteomes" id="UP000325529"/>
    </source>
</evidence>
<evidence type="ECO:0000313" key="2">
    <source>
        <dbReference type="EMBL" id="QEU93119.1"/>
    </source>
</evidence>
<proteinExistence type="predicted"/>
<protein>
    <submittedName>
        <fullName evidence="2">Uncharacterized protein</fullName>
    </submittedName>
</protein>
<gene>
    <name evidence="2" type="ORF">CP970_21330</name>
</gene>
<sequence>MSGSAAAADRTQENTSQASISAVIASGPTTDSGLADVSDAEGEAAVQRAFDLIGSIPESLIQRVEAGDQDALREVGEFLNQHPQAKVAVQAFGWFGCATGVAKFAAENGIGVAKAWKLVKNGKKVAKAVWAYVKHGKYPGSIDEDIANLIINSTGLPALAHACL</sequence>
<feature type="region of interest" description="Disordered" evidence="1">
    <location>
        <begin position="1"/>
        <end position="22"/>
    </location>
</feature>
<accession>A0A5J6GC85</accession>
<dbReference type="Proteomes" id="UP000325529">
    <property type="component" value="Chromosome"/>
</dbReference>
<dbReference type="KEGG" id="ska:CP970_21330"/>
<name>A0A5J6GC85_STRKN</name>
<organism evidence="2 3">
    <name type="scientific">Streptomyces kanamyceticus</name>
    <dbReference type="NCBI Taxonomy" id="1967"/>
    <lineage>
        <taxon>Bacteria</taxon>
        <taxon>Bacillati</taxon>
        <taxon>Actinomycetota</taxon>
        <taxon>Actinomycetes</taxon>
        <taxon>Kitasatosporales</taxon>
        <taxon>Streptomycetaceae</taxon>
        <taxon>Streptomyces</taxon>
    </lineage>
</organism>
<keyword evidence="3" id="KW-1185">Reference proteome</keyword>
<evidence type="ECO:0000256" key="1">
    <source>
        <dbReference type="SAM" id="MobiDB-lite"/>
    </source>
</evidence>